<sequence length="133" mass="15019">MKSLRNSLILFAILLNAVSCSKPQTEETETLISVSQFEEKIKEDKSIVILDVRTPGEFSEGYIAGAINKDYMNENFLNEIESLDKQKTYVVYCQGGGRQKNAADQLKSLGFENIYLLEGGFNAWQEQSKPIEK</sequence>
<protein>
    <submittedName>
        <fullName evidence="2">Rhodanese-like domain-containing protein</fullName>
    </submittedName>
</protein>
<dbReference type="PANTHER" id="PTHR45431">
    <property type="entry name" value="RHODANESE-LIKE DOMAIN-CONTAINING PROTEIN 15, CHLOROPLASTIC"/>
    <property type="match status" value="1"/>
</dbReference>
<dbReference type="InterPro" id="IPR052367">
    <property type="entry name" value="Thiosulfate_ST/Rhodanese-like"/>
</dbReference>
<dbReference type="SMART" id="SM00450">
    <property type="entry name" value="RHOD"/>
    <property type="match status" value="1"/>
</dbReference>
<dbReference type="SUPFAM" id="SSF52821">
    <property type="entry name" value="Rhodanese/Cell cycle control phosphatase"/>
    <property type="match status" value="1"/>
</dbReference>
<name>A0ABS3CK82_9BACT</name>
<dbReference type="Pfam" id="PF00581">
    <property type="entry name" value="Rhodanese"/>
    <property type="match status" value="1"/>
</dbReference>
<dbReference type="EMBL" id="JAFKCU010000004">
    <property type="protein sequence ID" value="MBN7817170.1"/>
    <property type="molecule type" value="Genomic_DNA"/>
</dbReference>
<dbReference type="Gene3D" id="3.40.250.10">
    <property type="entry name" value="Rhodanese-like domain"/>
    <property type="match status" value="1"/>
</dbReference>
<gene>
    <name evidence="2" type="ORF">J0A69_17145</name>
</gene>
<dbReference type="PROSITE" id="PS50206">
    <property type="entry name" value="RHODANESE_3"/>
    <property type="match status" value="1"/>
</dbReference>
<evidence type="ECO:0000313" key="3">
    <source>
        <dbReference type="Proteomes" id="UP000664480"/>
    </source>
</evidence>
<keyword evidence="3" id="KW-1185">Reference proteome</keyword>
<evidence type="ECO:0000259" key="1">
    <source>
        <dbReference type="PROSITE" id="PS50206"/>
    </source>
</evidence>
<feature type="domain" description="Rhodanese" evidence="1">
    <location>
        <begin position="43"/>
        <end position="133"/>
    </location>
</feature>
<comment type="caution">
    <text evidence="2">The sequence shown here is derived from an EMBL/GenBank/DDBJ whole genome shotgun (WGS) entry which is preliminary data.</text>
</comment>
<evidence type="ECO:0000313" key="2">
    <source>
        <dbReference type="EMBL" id="MBN7817170.1"/>
    </source>
</evidence>
<proteinExistence type="predicted"/>
<organism evidence="2 3">
    <name type="scientific">Algoriphagus pacificus</name>
    <dbReference type="NCBI Taxonomy" id="2811234"/>
    <lineage>
        <taxon>Bacteria</taxon>
        <taxon>Pseudomonadati</taxon>
        <taxon>Bacteroidota</taxon>
        <taxon>Cytophagia</taxon>
        <taxon>Cytophagales</taxon>
        <taxon>Cyclobacteriaceae</taxon>
        <taxon>Algoriphagus</taxon>
    </lineage>
</organism>
<dbReference type="Proteomes" id="UP000664480">
    <property type="component" value="Unassembled WGS sequence"/>
</dbReference>
<reference evidence="2 3" key="1">
    <citation type="submission" date="2021-03" db="EMBL/GenBank/DDBJ databases">
        <title>novel species isolated from a fishpond in China.</title>
        <authorList>
            <person name="Lu H."/>
            <person name="Cai Z."/>
        </authorList>
    </citation>
    <scope>NUCLEOTIDE SEQUENCE [LARGE SCALE GENOMIC DNA]</scope>
    <source>
        <strain evidence="2 3">YJ13C</strain>
    </source>
</reference>
<dbReference type="PANTHER" id="PTHR45431:SF3">
    <property type="entry name" value="RHODANESE-LIKE DOMAIN-CONTAINING PROTEIN 15, CHLOROPLASTIC"/>
    <property type="match status" value="1"/>
</dbReference>
<dbReference type="CDD" id="cd00158">
    <property type="entry name" value="RHOD"/>
    <property type="match status" value="1"/>
</dbReference>
<accession>A0ABS3CK82</accession>
<dbReference type="InterPro" id="IPR001763">
    <property type="entry name" value="Rhodanese-like_dom"/>
</dbReference>
<dbReference type="InterPro" id="IPR036873">
    <property type="entry name" value="Rhodanese-like_dom_sf"/>
</dbReference>
<dbReference type="RefSeq" id="WP_206587842.1">
    <property type="nucleotide sequence ID" value="NZ_JAFKCU010000004.1"/>
</dbReference>